<dbReference type="AlphaFoldDB" id="A0AAD5WT43"/>
<dbReference type="InterPro" id="IPR036047">
    <property type="entry name" value="F-box-like_dom_sf"/>
</dbReference>
<feature type="region of interest" description="Disordered" evidence="1">
    <location>
        <begin position="329"/>
        <end position="360"/>
    </location>
</feature>
<name>A0AAD5WT43_9PEZI</name>
<evidence type="ECO:0000256" key="1">
    <source>
        <dbReference type="SAM" id="MobiDB-lite"/>
    </source>
</evidence>
<feature type="region of interest" description="Disordered" evidence="1">
    <location>
        <begin position="447"/>
        <end position="468"/>
    </location>
</feature>
<dbReference type="InterPro" id="IPR001810">
    <property type="entry name" value="F-box_dom"/>
</dbReference>
<gene>
    <name evidence="3" type="ORF">MKZ38_001385</name>
</gene>
<accession>A0AAD5WT43</accession>
<evidence type="ECO:0000313" key="4">
    <source>
        <dbReference type="Proteomes" id="UP001201980"/>
    </source>
</evidence>
<feature type="compositionally biased region" description="Basic and acidic residues" evidence="1">
    <location>
        <begin position="447"/>
        <end position="459"/>
    </location>
</feature>
<dbReference type="EMBL" id="JAKWBI020000138">
    <property type="protein sequence ID" value="KAJ2901765.1"/>
    <property type="molecule type" value="Genomic_DNA"/>
</dbReference>
<feature type="domain" description="F-box" evidence="2">
    <location>
        <begin position="29"/>
        <end position="62"/>
    </location>
</feature>
<organism evidence="3 4">
    <name type="scientific">Zalerion maritima</name>
    <dbReference type="NCBI Taxonomy" id="339359"/>
    <lineage>
        <taxon>Eukaryota</taxon>
        <taxon>Fungi</taxon>
        <taxon>Dikarya</taxon>
        <taxon>Ascomycota</taxon>
        <taxon>Pezizomycotina</taxon>
        <taxon>Sordariomycetes</taxon>
        <taxon>Lulworthiomycetidae</taxon>
        <taxon>Lulworthiales</taxon>
        <taxon>Lulworthiaceae</taxon>
        <taxon>Zalerion</taxon>
    </lineage>
</organism>
<comment type="caution">
    <text evidence="3">The sequence shown here is derived from an EMBL/GenBank/DDBJ whole genome shotgun (WGS) entry which is preliminary data.</text>
</comment>
<protein>
    <recommendedName>
        <fullName evidence="2">F-box domain-containing protein</fullName>
    </recommendedName>
</protein>
<evidence type="ECO:0000259" key="2">
    <source>
        <dbReference type="Pfam" id="PF12937"/>
    </source>
</evidence>
<proteinExistence type="predicted"/>
<dbReference type="SUPFAM" id="SSF81383">
    <property type="entry name" value="F-box domain"/>
    <property type="match status" value="1"/>
</dbReference>
<reference evidence="3" key="1">
    <citation type="submission" date="2022-07" db="EMBL/GenBank/DDBJ databases">
        <title>Draft genome sequence of Zalerion maritima ATCC 34329, a (micro)plastics degrading marine fungus.</title>
        <authorList>
            <person name="Paco A."/>
            <person name="Goncalves M.F.M."/>
            <person name="Rocha-Santos T.A.P."/>
            <person name="Alves A."/>
        </authorList>
    </citation>
    <scope>NUCLEOTIDE SEQUENCE</scope>
    <source>
        <strain evidence="3">ATCC 34329</strain>
    </source>
</reference>
<keyword evidence="4" id="KW-1185">Reference proteome</keyword>
<evidence type="ECO:0000313" key="3">
    <source>
        <dbReference type="EMBL" id="KAJ2901765.1"/>
    </source>
</evidence>
<dbReference type="Proteomes" id="UP001201980">
    <property type="component" value="Unassembled WGS sequence"/>
</dbReference>
<sequence length="468" mass="52528">MVCPLSPIRVPEEISELPTRVQTSSRLLGLPTELIAHVFSFLLDPVDRACLAVTSKLFLQVAGSSHQAVPYPAAHRGKAWCLPSRREHVGKWFLRYKNPNADLYSLMEETVYPEDDDEKVDKKKMAGALVNVVRTMAEISQLSTLSTFSARLGVDTRSFVARHGGRVNRRPRRRRRVIPLAAQAPPHPPHMMQGNGGGNPFTQTTLETFGYESGAHGGLRDPRGFEVAWDFQRDDVVFWVDECTCGTMVELVNRVGITRPLVEDEFRDGARRFIPGRRIWTACGKCKRFRPTRMDYWIQRGNTVTTERHVQRFEKGLTAALAAASSFGTDEADGISGPSLPQSDGDASDNTSEPGRAQGDRTPAFMFEMLENLTYTAHALNVPIMEFAGLVDIWDFDRGSQDAERIQGLKNDIMRKRVDAEMSEWRIAAVNWAQGWVNECPECCVESDRGRDQDPRASEILESMSRRG</sequence>
<dbReference type="Pfam" id="PF12937">
    <property type="entry name" value="F-box-like"/>
    <property type="match status" value="1"/>
</dbReference>